<reference evidence="15" key="1">
    <citation type="journal article" date="2019" name="Int. J. Syst. Evol. Microbiol.">
        <title>The Global Catalogue of Microorganisms (GCM) 10K type strain sequencing project: providing services to taxonomists for standard genome sequencing and annotation.</title>
        <authorList>
            <consortium name="The Broad Institute Genomics Platform"/>
            <consortium name="The Broad Institute Genome Sequencing Center for Infectious Disease"/>
            <person name="Wu L."/>
            <person name="Ma J."/>
        </authorList>
    </citation>
    <scope>NUCLEOTIDE SEQUENCE [LARGE SCALE GENOMIC DNA]</scope>
    <source>
        <strain evidence="15">NBRC 15640</strain>
    </source>
</reference>
<evidence type="ECO:0000256" key="3">
    <source>
        <dbReference type="ARBA" id="ARBA00022660"/>
    </source>
</evidence>
<feature type="binding site" evidence="11">
    <location>
        <position position="187"/>
    </location>
    <ligand>
        <name>Fe cation</name>
        <dbReference type="ChEBI" id="CHEBI:24875"/>
        <label>1</label>
    </ligand>
</feature>
<protein>
    <submittedName>
        <fullName evidence="14">Oxidase</fullName>
    </submittedName>
</protein>
<dbReference type="GO" id="GO:0010230">
    <property type="term" value="P:alternative respiration"/>
    <property type="evidence" value="ECO:0007669"/>
    <property type="project" value="TreeGrafter"/>
</dbReference>
<evidence type="ECO:0000256" key="10">
    <source>
        <dbReference type="ARBA" id="ARBA00023136"/>
    </source>
</evidence>
<evidence type="ECO:0000256" key="8">
    <source>
        <dbReference type="ARBA" id="ARBA00023002"/>
    </source>
</evidence>
<dbReference type="Gene3D" id="1.20.1260.140">
    <property type="entry name" value="Alternative oxidase"/>
    <property type="match status" value="1"/>
</dbReference>
<evidence type="ECO:0000256" key="7">
    <source>
        <dbReference type="ARBA" id="ARBA00022989"/>
    </source>
</evidence>
<evidence type="ECO:0000256" key="12">
    <source>
        <dbReference type="SAM" id="MobiDB-lite"/>
    </source>
</evidence>
<accession>A0AAV5P0V5</accession>
<keyword evidence="4 13" id="KW-0812">Transmembrane</keyword>
<dbReference type="GO" id="GO:0046872">
    <property type="term" value="F:metal ion binding"/>
    <property type="evidence" value="ECO:0007669"/>
    <property type="project" value="UniProtKB-KW"/>
</dbReference>
<dbReference type="PANTHER" id="PTHR31803:SF3">
    <property type="entry name" value="ALTERNATIVE OXIDASE"/>
    <property type="match status" value="1"/>
</dbReference>
<dbReference type="GO" id="GO:0016020">
    <property type="term" value="C:membrane"/>
    <property type="evidence" value="ECO:0007669"/>
    <property type="project" value="UniProtKB-SubCell"/>
</dbReference>
<evidence type="ECO:0000256" key="4">
    <source>
        <dbReference type="ARBA" id="ARBA00022692"/>
    </source>
</evidence>
<dbReference type="Pfam" id="PF01786">
    <property type="entry name" value="AOX"/>
    <property type="match status" value="1"/>
</dbReference>
<comment type="subcellular location">
    <subcellularLocation>
        <location evidence="1">Membrane</location>
    </subcellularLocation>
</comment>
<keyword evidence="9 11" id="KW-0408">Iron</keyword>
<feature type="binding site" evidence="11">
    <location>
        <position position="85"/>
    </location>
    <ligand>
        <name>Fe cation</name>
        <dbReference type="ChEBI" id="CHEBI:24875"/>
        <label>2</label>
    </ligand>
</feature>
<evidence type="ECO:0000256" key="13">
    <source>
        <dbReference type="SAM" id="Phobius"/>
    </source>
</evidence>
<organism evidence="14 15">
    <name type="scientific">Vibrio penaeicida</name>
    <dbReference type="NCBI Taxonomy" id="104609"/>
    <lineage>
        <taxon>Bacteria</taxon>
        <taxon>Pseudomonadati</taxon>
        <taxon>Pseudomonadota</taxon>
        <taxon>Gammaproteobacteria</taxon>
        <taxon>Vibrionales</taxon>
        <taxon>Vibrionaceae</taxon>
        <taxon>Vibrio</taxon>
    </lineage>
</organism>
<dbReference type="InterPro" id="IPR009078">
    <property type="entry name" value="Ferritin-like_SF"/>
</dbReference>
<dbReference type="AlphaFoldDB" id="A0AAV5P0V5"/>
<evidence type="ECO:0000256" key="11">
    <source>
        <dbReference type="PIRSR" id="PIRSR005229-1"/>
    </source>
</evidence>
<feature type="binding site" evidence="11">
    <location>
        <position position="88"/>
    </location>
    <ligand>
        <name>Fe cation</name>
        <dbReference type="ChEBI" id="CHEBI:24875"/>
        <label>1</label>
    </ligand>
</feature>
<keyword evidence="5 11" id="KW-0479">Metal-binding</keyword>
<evidence type="ECO:0000256" key="6">
    <source>
        <dbReference type="ARBA" id="ARBA00022982"/>
    </source>
</evidence>
<feature type="binding site" evidence="11">
    <location>
        <position position="190"/>
    </location>
    <ligand>
        <name>Fe cation</name>
        <dbReference type="ChEBI" id="CHEBI:24875"/>
        <label>2</label>
    </ligand>
</feature>
<feature type="binding site" evidence="11">
    <location>
        <position position="85"/>
    </location>
    <ligand>
        <name>Fe cation</name>
        <dbReference type="ChEBI" id="CHEBI:24875"/>
        <label>1</label>
    </ligand>
</feature>
<keyword evidence="6" id="KW-0249">Electron transport</keyword>
<feature type="binding site" evidence="11">
    <location>
        <position position="46"/>
    </location>
    <ligand>
        <name>Fe cation</name>
        <dbReference type="ChEBI" id="CHEBI:24875"/>
        <label>1</label>
    </ligand>
</feature>
<keyword evidence="10 13" id="KW-0472">Membrane</keyword>
<feature type="binding site" evidence="11">
    <location>
        <position position="136"/>
    </location>
    <ligand>
        <name>Fe cation</name>
        <dbReference type="ChEBI" id="CHEBI:24875"/>
        <label>2</label>
    </ligand>
</feature>
<evidence type="ECO:0000256" key="5">
    <source>
        <dbReference type="ARBA" id="ARBA00022723"/>
    </source>
</evidence>
<dbReference type="Proteomes" id="UP001156690">
    <property type="component" value="Unassembled WGS sequence"/>
</dbReference>
<keyword evidence="8" id="KW-0560">Oxidoreductase</keyword>
<feature type="transmembrane region" description="Helical" evidence="13">
    <location>
        <begin position="38"/>
        <end position="59"/>
    </location>
</feature>
<dbReference type="PIRSF" id="PIRSF005229">
    <property type="entry name" value="AOX"/>
    <property type="match status" value="1"/>
</dbReference>
<name>A0AAV5P0V5_9VIBR</name>
<keyword evidence="15" id="KW-1185">Reference proteome</keyword>
<feature type="transmembrane region" description="Helical" evidence="13">
    <location>
        <begin position="104"/>
        <end position="123"/>
    </location>
</feature>
<feature type="binding site" evidence="11">
    <location>
        <position position="187"/>
    </location>
    <ligand>
        <name>Fe cation</name>
        <dbReference type="ChEBI" id="CHEBI:24875"/>
        <label>2</label>
    </ligand>
</feature>
<evidence type="ECO:0000256" key="1">
    <source>
        <dbReference type="ARBA" id="ARBA00004370"/>
    </source>
</evidence>
<keyword evidence="2" id="KW-0813">Transport</keyword>
<feature type="region of interest" description="Disordered" evidence="12">
    <location>
        <begin position="192"/>
        <end position="211"/>
    </location>
</feature>
<keyword evidence="7 13" id="KW-1133">Transmembrane helix</keyword>
<dbReference type="InterPro" id="IPR002680">
    <property type="entry name" value="AOX"/>
</dbReference>
<evidence type="ECO:0000256" key="9">
    <source>
        <dbReference type="ARBA" id="ARBA00023004"/>
    </source>
</evidence>
<evidence type="ECO:0000256" key="2">
    <source>
        <dbReference type="ARBA" id="ARBA00022448"/>
    </source>
</evidence>
<proteinExistence type="predicted"/>
<dbReference type="SUPFAM" id="SSF47240">
    <property type="entry name" value="Ferritin-like"/>
    <property type="match status" value="1"/>
</dbReference>
<dbReference type="EMBL" id="BSNX01000075">
    <property type="protein sequence ID" value="GLQ76169.1"/>
    <property type="molecule type" value="Genomic_DNA"/>
</dbReference>
<comment type="caution">
    <text evidence="14">The sequence shown here is derived from an EMBL/GenBank/DDBJ whole genome shotgun (WGS) entry which is preliminary data.</text>
</comment>
<dbReference type="PANTHER" id="PTHR31803">
    <property type="entry name" value="ALTERNATIVE OXIDASE"/>
    <property type="match status" value="1"/>
</dbReference>
<dbReference type="CDD" id="cd01053">
    <property type="entry name" value="AOX"/>
    <property type="match status" value="1"/>
</dbReference>
<evidence type="ECO:0000313" key="15">
    <source>
        <dbReference type="Proteomes" id="UP001156690"/>
    </source>
</evidence>
<dbReference type="RefSeq" id="WP_126607651.1">
    <property type="nucleotide sequence ID" value="NZ_AP025145.1"/>
</dbReference>
<keyword evidence="3" id="KW-0679">Respiratory chain</keyword>
<dbReference type="GO" id="GO:0009916">
    <property type="term" value="F:alternative oxidase activity"/>
    <property type="evidence" value="ECO:0007669"/>
    <property type="project" value="InterPro"/>
</dbReference>
<gene>
    <name evidence="14" type="primary">aox</name>
    <name evidence="14" type="ORF">GCM10007932_55320</name>
</gene>
<comment type="cofactor">
    <cofactor evidence="11">
        <name>Fe cation</name>
        <dbReference type="ChEBI" id="CHEBI:24875"/>
    </cofactor>
    <text evidence="11">Binds 2 iron ions per subunit.</text>
</comment>
<evidence type="ECO:0000313" key="14">
    <source>
        <dbReference type="EMBL" id="GLQ76169.1"/>
    </source>
</evidence>
<dbReference type="InterPro" id="IPR038659">
    <property type="entry name" value="AOX_sf"/>
</dbReference>
<sequence>MSDFKLTHRSASKLSERVAYRITQFLKFTLNFFYGKKYAKRAVILETIAAVPGMVAGMFNHMKALRRMKDDEGWIRELLDEAENERMHLMIFLDIAKPSRVERALVLLGQGTFIVVYSLIYLLSSKIAHRVVGYFEEEACKSYTEYLGKIDDGEVENVPAPKIAIDYYQLPSDAMLRDVILQIRNDEAKHRDRNHSFADAYEKQDLPAHQN</sequence>